<evidence type="ECO:0000313" key="1">
    <source>
        <dbReference type="EMBL" id="UNH40337.1"/>
    </source>
</evidence>
<dbReference type="Proteomes" id="UP000829420">
    <property type="component" value="Chromosome"/>
</dbReference>
<protein>
    <submittedName>
        <fullName evidence="1">Type VI secretion protein VasK</fullName>
    </submittedName>
</protein>
<reference evidence="1" key="1">
    <citation type="submission" date="2022-03" db="EMBL/GenBank/DDBJ databases">
        <title>ESBL-producing Moellerella wisconsensis and Escherichia marmotae isolated from wild game meat.</title>
        <authorList>
            <person name="Biggel M."/>
        </authorList>
    </citation>
    <scope>NUCLEOTIDE SEQUENCE</scope>
    <source>
        <strain evidence="1">W1</strain>
    </source>
</reference>
<dbReference type="EMBL" id="CP093255">
    <property type="protein sequence ID" value="UNH40337.1"/>
    <property type="molecule type" value="Genomic_DNA"/>
</dbReference>
<evidence type="ECO:0000313" key="2">
    <source>
        <dbReference type="Proteomes" id="UP000829420"/>
    </source>
</evidence>
<proteinExistence type="predicted"/>
<organism evidence="1 2">
    <name type="scientific">Moellerella wisconsensis</name>
    <dbReference type="NCBI Taxonomy" id="158849"/>
    <lineage>
        <taxon>Bacteria</taxon>
        <taxon>Pseudomonadati</taxon>
        <taxon>Pseudomonadota</taxon>
        <taxon>Gammaproteobacteria</taxon>
        <taxon>Enterobacterales</taxon>
        <taxon>Morganellaceae</taxon>
        <taxon>Moellerella</taxon>
    </lineage>
</organism>
<sequence>MKNKISASFPRGKLFLIFLVLFISLSIVLYVTYQYKPFDLKPFYIGIPTLSMIALLGIYFYPIKNKFSQKQQQKEFKPQTSSVVLNIKTNNFSLLCDEIIQSLRRQYGTFWHSKVSIQLLIGSHSAVEKLAPNLTQEIWQECDGTLLIYGGDIGRNSMDASVDTERLDTLKQLRRRRPLDGIIWVTENNVSSVPLDNRIGFINLNTATADIAGRYLHHLFQALGWRAPVWMWSVSDNKAIAAENMPSVLCLTEPNISPDTLSPTLLTLLSGLNTQGTQALLQHPEHTYLLTLAQYLKSGGSEQLAATLTPLFSRTRALPIAGIAFSTPVITVGNQRVNHSWQPDSRWHSWLGIQAELAPELKPAALGLNGKRVLQYSTATIMALWGIGMITAYIANRQLINQSMHNAQVAINPQLSESERLNAQYNFQQILGLLDHREHTYVPLWLRFGLNQNNALLAQLWPVYQQSLLPLLRDNLLQELIQQLQAFAQLPPESTERAEASPRAYQALKAYLMMSTPERMDPRFFIDATLGNNPQQTGEWQTIGRELLMFYAQQLPQHPAWAITPNRSLISSSRTLLIRQIGQRSGESAMYQKILQQAKYNYADLTLNEMVAETDVNFLFSTEQFIPGIFTRKAWEESIEPAIKQAVEARRDEIDWVLSDSQKSIDSEISPEQLKQRLTDRYFSDFSGSWLNFLNSLQWRKTENLSDTIDQLTLMSDVRQSPVIALMNTLSYQGKTGRQQEKLTDSFVNSAKELINKEKKPTISQKAEFTGPLEDVFGPILNFTAPQSSTANNDNLSLQTYLTRVTRVRLKLQQVMNAPDPQAMSQALAQSVFEGKTVDLSETRDYGSLIAAGLGQEWHSFGETLLVEPMTQAWQQLLMPTAEGINNEWQNAIVNEWNSAFGGRYPFKNTQSEVSLPLMAQYLRPDNGRIQRFLETRLQGVLRKEGNRWVPNSTHSQGLRFNPEFLTALDTLSALGDIAFANGEARLYFEMRPATSKNVMQTILVIDKQKLIYDNQSPEWQRFVWPADTIASGASLSWMTTTSGTRLYADYRGVWGIIRLLESATLAPYAGSTSSYTVSWQTFGGNTLSYVLRTEVGNGPLALLKLRNFVLPKKIFLD</sequence>
<gene>
    <name evidence="1" type="ORF">MNY70_07910</name>
</gene>
<keyword evidence="2" id="KW-1185">Reference proteome</keyword>
<accession>A0ACD3YAY6</accession>
<name>A0ACD3YAY6_9GAMM</name>